<keyword evidence="1" id="KW-1133">Transmembrane helix</keyword>
<dbReference type="EMBL" id="JABWDY010037481">
    <property type="protein sequence ID" value="KAF5180400.1"/>
    <property type="molecule type" value="Genomic_DNA"/>
</dbReference>
<feature type="transmembrane region" description="Helical" evidence="1">
    <location>
        <begin position="24"/>
        <end position="46"/>
    </location>
</feature>
<accession>A0A7J6V879</accession>
<keyword evidence="3" id="KW-1185">Reference proteome</keyword>
<keyword evidence="1" id="KW-0812">Transmembrane</keyword>
<evidence type="ECO:0000256" key="1">
    <source>
        <dbReference type="SAM" id="Phobius"/>
    </source>
</evidence>
<reference evidence="2 3" key="1">
    <citation type="submission" date="2020-06" db="EMBL/GenBank/DDBJ databases">
        <title>Transcriptomic and genomic resources for Thalictrum thalictroides and T. hernandezii: Facilitating candidate gene discovery in an emerging model plant lineage.</title>
        <authorList>
            <person name="Arias T."/>
            <person name="Riano-Pachon D.M."/>
            <person name="Di Stilio V.S."/>
        </authorList>
    </citation>
    <scope>NUCLEOTIDE SEQUENCE [LARGE SCALE GENOMIC DNA]</scope>
    <source>
        <strain evidence="3">cv. WT478/WT964</strain>
        <tissue evidence="2">Leaves</tissue>
    </source>
</reference>
<dbReference type="AlphaFoldDB" id="A0A7J6V879"/>
<evidence type="ECO:0000313" key="3">
    <source>
        <dbReference type="Proteomes" id="UP000554482"/>
    </source>
</evidence>
<organism evidence="2 3">
    <name type="scientific">Thalictrum thalictroides</name>
    <name type="common">Rue-anemone</name>
    <name type="synonym">Anemone thalictroides</name>
    <dbReference type="NCBI Taxonomy" id="46969"/>
    <lineage>
        <taxon>Eukaryota</taxon>
        <taxon>Viridiplantae</taxon>
        <taxon>Streptophyta</taxon>
        <taxon>Embryophyta</taxon>
        <taxon>Tracheophyta</taxon>
        <taxon>Spermatophyta</taxon>
        <taxon>Magnoliopsida</taxon>
        <taxon>Ranunculales</taxon>
        <taxon>Ranunculaceae</taxon>
        <taxon>Thalictroideae</taxon>
        <taxon>Thalictrum</taxon>
    </lineage>
</organism>
<name>A0A7J6V879_THATH</name>
<evidence type="ECO:0000313" key="2">
    <source>
        <dbReference type="EMBL" id="KAF5180400.1"/>
    </source>
</evidence>
<dbReference type="Proteomes" id="UP000554482">
    <property type="component" value="Unassembled WGS sequence"/>
</dbReference>
<proteinExistence type="predicted"/>
<comment type="caution">
    <text evidence="2">The sequence shown here is derived from an EMBL/GenBank/DDBJ whole genome shotgun (WGS) entry which is preliminary data.</text>
</comment>
<evidence type="ECO:0008006" key="4">
    <source>
        <dbReference type="Google" id="ProtNLM"/>
    </source>
</evidence>
<keyword evidence="1" id="KW-0472">Membrane</keyword>
<sequence>MWIRTLVGYKKLELDMIFELQRGISFIFFSVSLTLSFLSPFIYLLSITCLIKGFCRSCLPLVNKALDKFSQVFSWWRLESSLLLAL</sequence>
<protein>
    <recommendedName>
        <fullName evidence="4">Transmembrane protein</fullName>
    </recommendedName>
</protein>
<gene>
    <name evidence="2" type="ORF">FRX31_030013</name>
</gene>